<evidence type="ECO:0000313" key="3">
    <source>
        <dbReference type="EMBL" id="RDI40083.1"/>
    </source>
</evidence>
<dbReference type="EMBL" id="QQAX01000024">
    <property type="protein sequence ID" value="RDI40083.1"/>
    <property type="molecule type" value="Genomic_DNA"/>
</dbReference>
<organism evidence="3 4">
    <name type="scientific">Aquicella lusitana</name>
    <dbReference type="NCBI Taxonomy" id="254246"/>
    <lineage>
        <taxon>Bacteria</taxon>
        <taxon>Pseudomonadati</taxon>
        <taxon>Pseudomonadota</taxon>
        <taxon>Gammaproteobacteria</taxon>
        <taxon>Legionellales</taxon>
        <taxon>Coxiellaceae</taxon>
        <taxon>Aquicella</taxon>
    </lineage>
</organism>
<reference evidence="3 4" key="1">
    <citation type="submission" date="2018-07" db="EMBL/GenBank/DDBJ databases">
        <title>Genomic Encyclopedia of Type Strains, Phase IV (KMG-IV): sequencing the most valuable type-strain genomes for metagenomic binning, comparative biology and taxonomic classification.</title>
        <authorList>
            <person name="Goeker M."/>
        </authorList>
    </citation>
    <scope>NUCLEOTIDE SEQUENCE [LARGE SCALE GENOMIC DNA]</scope>
    <source>
        <strain evidence="3 4">DSM 16500</strain>
    </source>
</reference>
<evidence type="ECO:0000313" key="4">
    <source>
        <dbReference type="Proteomes" id="UP000254720"/>
    </source>
</evidence>
<feature type="compositionally biased region" description="Basic and acidic residues" evidence="1">
    <location>
        <begin position="58"/>
        <end position="68"/>
    </location>
</feature>
<evidence type="ECO:0000256" key="2">
    <source>
        <dbReference type="SAM" id="Phobius"/>
    </source>
</evidence>
<keyword evidence="2" id="KW-0472">Membrane</keyword>
<dbReference type="AlphaFoldDB" id="A0A370GDM5"/>
<keyword evidence="2" id="KW-1133">Transmembrane helix</keyword>
<keyword evidence="4" id="KW-1185">Reference proteome</keyword>
<accession>A0A370GDM5</accession>
<evidence type="ECO:0000256" key="1">
    <source>
        <dbReference type="SAM" id="MobiDB-lite"/>
    </source>
</evidence>
<dbReference type="RefSeq" id="WP_114835146.1">
    <property type="nucleotide sequence ID" value="NZ_LR699114.1"/>
</dbReference>
<gene>
    <name evidence="3" type="ORF">C8D86_12433</name>
</gene>
<protein>
    <submittedName>
        <fullName evidence="3">Uncharacterized protein</fullName>
    </submittedName>
</protein>
<keyword evidence="2" id="KW-0812">Transmembrane</keyword>
<feature type="region of interest" description="Disordered" evidence="1">
    <location>
        <begin position="47"/>
        <end position="68"/>
    </location>
</feature>
<proteinExistence type="predicted"/>
<dbReference type="Proteomes" id="UP000254720">
    <property type="component" value="Unassembled WGS sequence"/>
</dbReference>
<feature type="transmembrane region" description="Helical" evidence="2">
    <location>
        <begin position="15"/>
        <end position="34"/>
    </location>
</feature>
<sequence length="196" mass="22487">MLNRYNEAPEKAKEWGAILYTAFLATMFIVTLAMKTKELFAKRKPHKILPPKNHGMAHHAETTTDKNEQNKMVRHGEVPKDKSFMTTTQLYLTDQLGRNLAATKKKPRPHAPHSKKDSTEIARLIELRQAKRAAAKIALKNAQNAKLEKNMQHKQEWQNKKKQRTATMFATQASHEMIATNNNSLTTPQVTRKKHN</sequence>
<comment type="caution">
    <text evidence="3">The sequence shown here is derived from an EMBL/GenBank/DDBJ whole genome shotgun (WGS) entry which is preliminary data.</text>
</comment>
<name>A0A370GDM5_9COXI</name>